<dbReference type="EMBL" id="KN881647">
    <property type="protein sequence ID" value="KIY51833.1"/>
    <property type="molecule type" value="Genomic_DNA"/>
</dbReference>
<accession>A0A0D7AM31</accession>
<proteinExistence type="predicted"/>
<dbReference type="Proteomes" id="UP000054144">
    <property type="component" value="Unassembled WGS sequence"/>
</dbReference>
<feature type="non-terminal residue" evidence="3">
    <location>
        <position position="221"/>
    </location>
</feature>
<name>A0A0D7AM31_9AGAR</name>
<organism evidence="3 4">
    <name type="scientific">Fistulina hepatica ATCC 64428</name>
    <dbReference type="NCBI Taxonomy" id="1128425"/>
    <lineage>
        <taxon>Eukaryota</taxon>
        <taxon>Fungi</taxon>
        <taxon>Dikarya</taxon>
        <taxon>Basidiomycota</taxon>
        <taxon>Agaricomycotina</taxon>
        <taxon>Agaricomycetes</taxon>
        <taxon>Agaricomycetidae</taxon>
        <taxon>Agaricales</taxon>
        <taxon>Fistulinaceae</taxon>
        <taxon>Fistulina</taxon>
    </lineage>
</organism>
<evidence type="ECO:0000256" key="1">
    <source>
        <dbReference type="SAM" id="MobiDB-lite"/>
    </source>
</evidence>
<dbReference type="InterPro" id="IPR012921">
    <property type="entry name" value="SPOC_C"/>
</dbReference>
<dbReference type="Pfam" id="PF07744">
    <property type="entry name" value="SPOC"/>
    <property type="match status" value="1"/>
</dbReference>
<dbReference type="OrthoDB" id="436852at2759"/>
<evidence type="ECO:0000313" key="3">
    <source>
        <dbReference type="EMBL" id="KIY51833.1"/>
    </source>
</evidence>
<evidence type="ECO:0000313" key="4">
    <source>
        <dbReference type="Proteomes" id="UP000054144"/>
    </source>
</evidence>
<dbReference type="CDD" id="cd21538">
    <property type="entry name" value="SPOC_TFIIS"/>
    <property type="match status" value="1"/>
</dbReference>
<sequence>FEGKPSVWTGKIIMPLDASMSQEASVVTRQIAGHSMAHDSLLWRTLFPSDVLRIDGRVPVESSAKYLAQMRMNESKELIGVAFSMASEHDTAFQMITELLIGKNRHGLIFPWGQHPKDTSPGRELYIIPLLSSDPVPDYVQLLDSFRLPHSRSCNFLIGVFVLNKGKLNLPIPGAAAAPGLPPPALVPPLAPMPYPNMSIPNAPPQATPIPWSDTSVGAPP</sequence>
<evidence type="ECO:0000259" key="2">
    <source>
        <dbReference type="Pfam" id="PF07744"/>
    </source>
</evidence>
<feature type="domain" description="Spen paralogue and orthologue SPOC C-terminal" evidence="2">
    <location>
        <begin position="4"/>
        <end position="162"/>
    </location>
</feature>
<reference evidence="3 4" key="1">
    <citation type="journal article" date="2015" name="Fungal Genet. Biol.">
        <title>Evolution of novel wood decay mechanisms in Agaricales revealed by the genome sequences of Fistulina hepatica and Cylindrobasidium torrendii.</title>
        <authorList>
            <person name="Floudas D."/>
            <person name="Held B.W."/>
            <person name="Riley R."/>
            <person name="Nagy L.G."/>
            <person name="Koehler G."/>
            <person name="Ransdell A.S."/>
            <person name="Younus H."/>
            <person name="Chow J."/>
            <person name="Chiniquy J."/>
            <person name="Lipzen A."/>
            <person name="Tritt A."/>
            <person name="Sun H."/>
            <person name="Haridas S."/>
            <person name="LaButti K."/>
            <person name="Ohm R.A."/>
            <person name="Kues U."/>
            <person name="Blanchette R.A."/>
            <person name="Grigoriev I.V."/>
            <person name="Minto R.E."/>
            <person name="Hibbett D.S."/>
        </authorList>
    </citation>
    <scope>NUCLEOTIDE SEQUENCE [LARGE SCALE GENOMIC DNA]</scope>
    <source>
        <strain evidence="3 4">ATCC 64428</strain>
    </source>
</reference>
<keyword evidence="4" id="KW-1185">Reference proteome</keyword>
<dbReference type="AlphaFoldDB" id="A0A0D7AM31"/>
<feature type="region of interest" description="Disordered" evidence="1">
    <location>
        <begin position="199"/>
        <end position="221"/>
    </location>
</feature>
<protein>
    <recommendedName>
        <fullName evidence="2">Spen paralogue and orthologue SPOC C-terminal domain-containing protein</fullName>
    </recommendedName>
</protein>
<feature type="non-terminal residue" evidence="3">
    <location>
        <position position="1"/>
    </location>
</feature>
<gene>
    <name evidence="3" type="ORF">FISHEDRAFT_17012</name>
</gene>